<name>A0A7H1MKD4_9LACO</name>
<protein>
    <submittedName>
        <fullName evidence="1">Uncharacterized protein</fullName>
    </submittedName>
</protein>
<evidence type="ECO:0000313" key="2">
    <source>
        <dbReference type="Proteomes" id="UP000516446"/>
    </source>
</evidence>
<evidence type="ECO:0000313" key="1">
    <source>
        <dbReference type="EMBL" id="QNT63920.1"/>
    </source>
</evidence>
<reference evidence="1 2" key="1">
    <citation type="submission" date="2019-08" db="EMBL/GenBank/DDBJ databases">
        <authorList>
            <person name="Chang H.C."/>
            <person name="Mun S.Y."/>
        </authorList>
    </citation>
    <scope>NUCLEOTIDE SEQUENCE [LARGE SCALE GENOMIC DNA]</scope>
    <source>
        <strain evidence="1 2">SK</strain>
    </source>
</reference>
<sequence length="82" mass="9805">MPINNFSSRLKKEFNSWKVLFNQAKDANHHFQKAQADLKHEIPKAEETIVDLQHKLDLYQEKNSFKINRIKNTSEKINRKLK</sequence>
<proteinExistence type="predicted"/>
<dbReference type="AlphaFoldDB" id="A0A7H1MKD4"/>
<gene>
    <name evidence="1" type="ORF">FY536_00905</name>
</gene>
<keyword evidence="2" id="KW-1185">Reference proteome</keyword>
<accession>A0A7H1MKD4</accession>
<dbReference type="Proteomes" id="UP000516446">
    <property type="component" value="Chromosome"/>
</dbReference>
<dbReference type="RefSeq" id="WP_006845571.1">
    <property type="nucleotide sequence ID" value="NZ_CP026847.1"/>
</dbReference>
<organism evidence="1 2">
    <name type="scientific">Weissella koreensis</name>
    <dbReference type="NCBI Taxonomy" id="165096"/>
    <lineage>
        <taxon>Bacteria</taxon>
        <taxon>Bacillati</taxon>
        <taxon>Bacillota</taxon>
        <taxon>Bacilli</taxon>
        <taxon>Lactobacillales</taxon>
        <taxon>Lactobacillaceae</taxon>
        <taxon>Weissella</taxon>
    </lineage>
</organism>
<dbReference type="EMBL" id="CP043431">
    <property type="protein sequence ID" value="QNT63920.1"/>
    <property type="molecule type" value="Genomic_DNA"/>
</dbReference>